<dbReference type="RefSeq" id="WP_379913827.1">
    <property type="nucleotide sequence ID" value="NZ_JBHSWE010000002.1"/>
</dbReference>
<evidence type="ECO:0000313" key="3">
    <source>
        <dbReference type="Proteomes" id="UP001596422"/>
    </source>
</evidence>
<feature type="region of interest" description="Disordered" evidence="1">
    <location>
        <begin position="46"/>
        <end position="69"/>
    </location>
</feature>
<proteinExistence type="predicted"/>
<evidence type="ECO:0000256" key="1">
    <source>
        <dbReference type="SAM" id="MobiDB-lite"/>
    </source>
</evidence>
<reference evidence="3" key="1">
    <citation type="journal article" date="2019" name="Int. J. Syst. Evol. Microbiol.">
        <title>The Global Catalogue of Microorganisms (GCM) 10K type strain sequencing project: providing services to taxonomists for standard genome sequencing and annotation.</title>
        <authorList>
            <consortium name="The Broad Institute Genomics Platform"/>
            <consortium name="The Broad Institute Genome Sequencing Center for Infectious Disease"/>
            <person name="Wu L."/>
            <person name="Ma J."/>
        </authorList>
    </citation>
    <scope>NUCLEOTIDE SEQUENCE [LARGE SCALE GENOMIC DNA]</scope>
    <source>
        <strain evidence="3">NBRC 111756</strain>
    </source>
</reference>
<feature type="compositionally biased region" description="Basic and acidic residues" evidence="1">
    <location>
        <begin position="58"/>
        <end position="68"/>
    </location>
</feature>
<dbReference type="EMBL" id="JBHSWE010000002">
    <property type="protein sequence ID" value="MFC6674140.1"/>
    <property type="molecule type" value="Genomic_DNA"/>
</dbReference>
<dbReference type="Proteomes" id="UP001596422">
    <property type="component" value="Unassembled WGS sequence"/>
</dbReference>
<name>A0ABW2A9N2_9GAMM</name>
<comment type="caution">
    <text evidence="2">The sequence shown here is derived from an EMBL/GenBank/DDBJ whole genome shotgun (WGS) entry which is preliminary data.</text>
</comment>
<protein>
    <submittedName>
        <fullName evidence="2">Uncharacterized protein</fullName>
    </submittedName>
</protein>
<gene>
    <name evidence="2" type="ORF">ACFQDL_31580</name>
</gene>
<keyword evidence="3" id="KW-1185">Reference proteome</keyword>
<accession>A0ABW2A9N2</accession>
<organism evidence="2 3">
    <name type="scientific">Marinobacterium aestuariivivens</name>
    <dbReference type="NCBI Taxonomy" id="1698799"/>
    <lineage>
        <taxon>Bacteria</taxon>
        <taxon>Pseudomonadati</taxon>
        <taxon>Pseudomonadota</taxon>
        <taxon>Gammaproteobacteria</taxon>
        <taxon>Oceanospirillales</taxon>
        <taxon>Oceanospirillaceae</taxon>
        <taxon>Marinobacterium</taxon>
    </lineage>
</organism>
<sequence>MIEEGNSTDSDRFIPLLEQLIDIYACASQASGRRLRLRQQRQCAAGQRQKRKGFVLSQKEEAEGRAGDEDGGICVSIKRRLFFIKNPSNSTNVILL</sequence>
<evidence type="ECO:0000313" key="2">
    <source>
        <dbReference type="EMBL" id="MFC6674140.1"/>
    </source>
</evidence>